<evidence type="ECO:0000256" key="1">
    <source>
        <dbReference type="SAM" id="MobiDB-lite"/>
    </source>
</evidence>
<dbReference type="AlphaFoldDB" id="Q3UY83"/>
<reference evidence="2" key="5">
    <citation type="journal article" date="2002" name="Nature">
        <title>Analysis of the mouse transcriptome based on functional annotation of 60,770 full-length cDNAs.</title>
        <authorList>
            <consortium name="The FANTOM Consortium and the RIKEN Genome Exploration Research Group Phase I and II Team"/>
        </authorList>
    </citation>
    <scope>NUCLEOTIDE SEQUENCE</scope>
    <source>
        <strain evidence="2">C57BL/6J</strain>
        <tissue evidence="2">Olfactory brain</tissue>
    </source>
</reference>
<feature type="region of interest" description="Disordered" evidence="1">
    <location>
        <begin position="1"/>
        <end position="33"/>
    </location>
</feature>
<dbReference type="EMBL" id="AK134891">
    <property type="protein sequence ID" value="BAE22330.1"/>
    <property type="molecule type" value="mRNA"/>
</dbReference>
<feature type="compositionally biased region" description="Polar residues" evidence="1">
    <location>
        <begin position="1"/>
        <end position="14"/>
    </location>
</feature>
<proteinExistence type="evidence at transcript level"/>
<name>Q3UY83_MOUSE</name>
<reference evidence="2" key="3">
    <citation type="journal article" date="2000" name="Genome Res.">
        <title>RIKEN integrated sequence analysis (RISA) system--384-format sequencing pipeline with 384 multicapillary sequencer.</title>
        <authorList>
            <person name="Shibata K."/>
            <person name="Itoh M."/>
            <person name="Aizawa K."/>
            <person name="Nagaoka S."/>
            <person name="Sasaki N."/>
            <person name="Carninci P."/>
            <person name="Konno H."/>
            <person name="Akiyama J."/>
            <person name="Nishi K."/>
            <person name="Kitsunai T."/>
            <person name="Tashiro H."/>
            <person name="Itoh M."/>
            <person name="Sumi N."/>
            <person name="Ishii Y."/>
            <person name="Nakamura S."/>
            <person name="Hazama M."/>
            <person name="Nishine T."/>
            <person name="Harada A."/>
            <person name="Yamamoto R."/>
            <person name="Matsumoto H."/>
            <person name="Sakaguchi S."/>
            <person name="Ikegami T."/>
            <person name="Kashiwagi K."/>
            <person name="Fujiwake S."/>
            <person name="Inoue K."/>
            <person name="Togawa Y."/>
            <person name="Izawa M."/>
            <person name="Ohara E."/>
            <person name="Watahiki M."/>
            <person name="Yoneda Y."/>
            <person name="Ishikawa T."/>
            <person name="Ozawa K."/>
            <person name="Tanaka T."/>
            <person name="Matsuura S."/>
            <person name="Kawai J."/>
            <person name="Okazaki Y."/>
            <person name="Muramatsu M."/>
            <person name="Inoue Y."/>
            <person name="Kira A."/>
            <person name="Hayashizaki Y."/>
        </authorList>
    </citation>
    <scope>NUCLEOTIDE SEQUENCE</scope>
    <source>
        <strain evidence="2">C57BL/6J</strain>
        <tissue evidence="2">Olfactory brain</tissue>
    </source>
</reference>
<evidence type="ECO:0000313" key="2">
    <source>
        <dbReference type="EMBL" id="BAE22330.1"/>
    </source>
</evidence>
<dbReference type="AGR" id="MGI:3644701"/>
<dbReference type="MGI" id="MGI:3644701">
    <property type="gene designation" value="Gm6878"/>
</dbReference>
<sequence>MGDGNSSSTSQSVNMLEWTRGEDQGRSYTGSKPWDLPATAASLQEELLFGDKQSRKHGAVTMRLLSQNISRVWQVRVPSLIKNFSCPQVSFEDNHKAQTAHQLERLHSEMVLL</sequence>
<dbReference type="UCSC" id="uc007uky.1">
    <property type="organism name" value="mouse"/>
</dbReference>
<protein>
    <submittedName>
        <fullName evidence="2">Uncharacterized protein</fullName>
    </submittedName>
</protein>
<reference evidence="2" key="8">
    <citation type="journal article" date="2005" name="Science">
        <title>Antisense Transcription in the Mammalian Transcriptome.</title>
        <authorList>
            <consortium name="RIKEN Genome Exploration Research Group and Genome Science Group (Genome Network Project Core Group) and the FANTOM Consortium"/>
        </authorList>
    </citation>
    <scope>NUCLEOTIDE SEQUENCE</scope>
    <source>
        <strain evidence="2">C57BL/6J</strain>
        <tissue evidence="2">Olfactory brain</tissue>
    </source>
</reference>
<reference evidence="2" key="6">
    <citation type="submission" date="2004-03" db="EMBL/GenBank/DDBJ databases">
        <authorList>
            <person name="Arakawa T."/>
            <person name="Carninci P."/>
            <person name="Fukuda S."/>
            <person name="Hashizume W."/>
            <person name="Hayashida K."/>
            <person name="Hori F."/>
            <person name="Iida J."/>
            <person name="Imamura K."/>
            <person name="Imotani K."/>
            <person name="Itoh M."/>
            <person name="Kanagawa S."/>
            <person name="Kawai J."/>
            <person name="Kojima M."/>
            <person name="Konno H."/>
            <person name="Murata M."/>
            <person name="Nakamura M."/>
            <person name="Ninomiya N."/>
            <person name="Nishiyori H."/>
            <person name="Nomura K."/>
            <person name="Ohno M."/>
            <person name="Sakazume N."/>
            <person name="Sano H."/>
            <person name="Sasaki D."/>
            <person name="Shibata K."/>
            <person name="Shiraki T."/>
            <person name="Tagami M."/>
            <person name="Tagami Y."/>
            <person name="Waki K."/>
            <person name="Watahiki A."/>
            <person name="Muramatsu M."/>
            <person name="Hayashizaki Y."/>
        </authorList>
    </citation>
    <scope>NUCLEOTIDE SEQUENCE</scope>
    <source>
        <strain evidence="2">C57BL/6J</strain>
        <tissue evidence="2">Olfactory brain</tissue>
    </source>
</reference>
<gene>
    <name evidence="3" type="primary">Gm6878</name>
    <name evidence="3" type="synonym">EG628416</name>
</gene>
<reference evidence="2" key="1">
    <citation type="journal article" date="1999" name="Methods Enzymol.">
        <title>High-efficiency full-length cDNA cloning.</title>
        <authorList>
            <person name="Carninci P."/>
            <person name="Hayashizaki Y."/>
        </authorList>
    </citation>
    <scope>NUCLEOTIDE SEQUENCE</scope>
    <source>
        <strain evidence="2">C57BL/6J</strain>
        <tissue evidence="2">Olfactory brain</tissue>
    </source>
</reference>
<reference evidence="2" key="7">
    <citation type="journal article" date="2005" name="Science">
        <title>The Transcriptional Landscape of the Mammalian Genome.</title>
        <authorList>
            <consortium name="The FANTOM Consortium"/>
            <consortium name="Riken Genome Exploration Research Group and Genome Science Group (Genome Network Project Core Group)"/>
        </authorList>
    </citation>
    <scope>NUCLEOTIDE SEQUENCE</scope>
    <source>
        <strain evidence="2">C57BL/6J</strain>
        <tissue evidence="2">Olfactory brain</tissue>
    </source>
</reference>
<dbReference type="BioGRID-ORCS" id="628416">
    <property type="hits" value="0 hits in 20 CRISPR screens"/>
</dbReference>
<evidence type="ECO:0000313" key="3">
    <source>
        <dbReference type="MGI" id="MGI:3644701"/>
    </source>
</evidence>
<accession>Q3UY83</accession>
<reference evidence="2" key="4">
    <citation type="journal article" date="2001" name="Nature">
        <title>Functional annotation of a full-length mouse cDNA collection.</title>
        <authorList>
            <consortium name="The RIKEN Genome Exploration Research Group Phase II Team and the FANTOM Consortium"/>
        </authorList>
    </citation>
    <scope>NUCLEOTIDE SEQUENCE</scope>
    <source>
        <strain evidence="2">C57BL/6J</strain>
        <tissue evidence="2">Olfactory brain</tissue>
    </source>
</reference>
<organism evidence="2">
    <name type="scientific">Mus musculus</name>
    <name type="common">Mouse</name>
    <dbReference type="NCBI Taxonomy" id="10090"/>
    <lineage>
        <taxon>Eukaryota</taxon>
        <taxon>Metazoa</taxon>
        <taxon>Chordata</taxon>
        <taxon>Craniata</taxon>
        <taxon>Vertebrata</taxon>
        <taxon>Euteleostomi</taxon>
        <taxon>Mammalia</taxon>
        <taxon>Eutheria</taxon>
        <taxon>Euarchontoglires</taxon>
        <taxon>Glires</taxon>
        <taxon>Rodentia</taxon>
        <taxon>Myomorpha</taxon>
        <taxon>Muroidea</taxon>
        <taxon>Muridae</taxon>
        <taxon>Murinae</taxon>
        <taxon>Mus</taxon>
        <taxon>Mus</taxon>
    </lineage>
</organism>
<reference evidence="2" key="2">
    <citation type="journal article" date="2000" name="Genome Res.">
        <title>Normalization and subtraction of cap-trapper-selected cDNAs to prepare full-length cDNA libraries for rapid discovery of new genes.</title>
        <authorList>
            <person name="Carninci P."/>
            <person name="Shibata Y."/>
            <person name="Hayatsu N."/>
            <person name="Sugahara Y."/>
            <person name="Shibata K."/>
            <person name="Itoh M."/>
            <person name="Konno H."/>
            <person name="Okazaki Y."/>
            <person name="Muramatsu M."/>
            <person name="Hayashizaki Y."/>
        </authorList>
    </citation>
    <scope>NUCLEOTIDE SEQUENCE</scope>
    <source>
        <strain evidence="2">C57BL/6J</strain>
        <tissue evidence="2">Olfactory brain</tissue>
    </source>
</reference>